<dbReference type="EMBL" id="CDMZ01001492">
    <property type="protein sequence ID" value="CEM33434.1"/>
    <property type="molecule type" value="Genomic_DNA"/>
</dbReference>
<dbReference type="PANTHER" id="PTHR38899:SF1">
    <property type="entry name" value="PROTEIN KINASE"/>
    <property type="match status" value="1"/>
</dbReference>
<feature type="region of interest" description="Disordered" evidence="1">
    <location>
        <begin position="294"/>
        <end position="327"/>
    </location>
</feature>
<gene>
    <name evidence="2" type="ORF">Cvel_23132</name>
</gene>
<accession>A0A0G4GS44</accession>
<dbReference type="VEuPathDB" id="CryptoDB:Cvel_23132"/>
<dbReference type="PANTHER" id="PTHR38899">
    <property type="entry name" value="DOMAIN OOKINETE PROTEIN, PUTATIVE-RELATED"/>
    <property type="match status" value="1"/>
</dbReference>
<feature type="compositionally biased region" description="Basic and acidic residues" evidence="1">
    <location>
        <begin position="309"/>
        <end position="327"/>
    </location>
</feature>
<dbReference type="PhylomeDB" id="A0A0G4GS44"/>
<feature type="region of interest" description="Disordered" evidence="1">
    <location>
        <begin position="19"/>
        <end position="61"/>
    </location>
</feature>
<name>A0A0G4GS44_9ALVE</name>
<protein>
    <submittedName>
        <fullName evidence="2">Uncharacterized protein</fullName>
    </submittedName>
</protein>
<feature type="region of interest" description="Disordered" evidence="1">
    <location>
        <begin position="74"/>
        <end position="102"/>
    </location>
</feature>
<reference evidence="2" key="1">
    <citation type="submission" date="2014-11" db="EMBL/GenBank/DDBJ databases">
        <authorList>
            <person name="Otto D Thomas"/>
            <person name="Naeem Raeece"/>
        </authorList>
    </citation>
    <scope>NUCLEOTIDE SEQUENCE</scope>
</reference>
<evidence type="ECO:0000256" key="1">
    <source>
        <dbReference type="SAM" id="MobiDB-lite"/>
    </source>
</evidence>
<proteinExistence type="predicted"/>
<feature type="compositionally biased region" description="Polar residues" evidence="1">
    <location>
        <begin position="83"/>
        <end position="98"/>
    </location>
</feature>
<sequence>MQVERNVCDAFTKVLENLKQNTQQQEASCPPTGGEKDQSCSPLLPLKDEAMPDSAATETPNKLAVETNCVPCIPSEDVDTEAPSDSATEPATPQSQGESPCDEGFGLEQTLLIFDWDDTLLPSSWLAEYQMRLDEDCIVPDALKDQLAELSDRVLRTLEAARTAGTITIVTNAENGWVELSGRKFLPKVCDFVKEHKLRVLSARSTYEPMGFETPLDWKTEAFNAELRRHFSQPGLESVRRNVVSFGDSAHERQAILDVTRKMGGDIVTKSLKFVERPSIDQLRKVGGNLVRCESGWRGGTKRHRGRQTKRDRERRSEEGADREQKFAEGIKSVFASFHSEETTRRRGRRR</sequence>
<evidence type="ECO:0000313" key="2">
    <source>
        <dbReference type="EMBL" id="CEM33434.1"/>
    </source>
</evidence>
<dbReference type="AlphaFoldDB" id="A0A0G4GS44"/>
<organism evidence="2">
    <name type="scientific">Chromera velia CCMP2878</name>
    <dbReference type="NCBI Taxonomy" id="1169474"/>
    <lineage>
        <taxon>Eukaryota</taxon>
        <taxon>Sar</taxon>
        <taxon>Alveolata</taxon>
        <taxon>Colpodellida</taxon>
        <taxon>Chromeraceae</taxon>
        <taxon>Chromera</taxon>
    </lineage>
</organism>